<organism evidence="2 3">
    <name type="scientific">Taxus chinensis</name>
    <name type="common">Chinese yew</name>
    <name type="synonym">Taxus wallichiana var. chinensis</name>
    <dbReference type="NCBI Taxonomy" id="29808"/>
    <lineage>
        <taxon>Eukaryota</taxon>
        <taxon>Viridiplantae</taxon>
        <taxon>Streptophyta</taxon>
        <taxon>Embryophyta</taxon>
        <taxon>Tracheophyta</taxon>
        <taxon>Spermatophyta</taxon>
        <taxon>Pinopsida</taxon>
        <taxon>Pinidae</taxon>
        <taxon>Conifers II</taxon>
        <taxon>Cupressales</taxon>
        <taxon>Taxaceae</taxon>
        <taxon>Taxus</taxon>
    </lineage>
</organism>
<name>A0AA38FFT2_TAXCH</name>
<feature type="region of interest" description="Disordered" evidence="1">
    <location>
        <begin position="1"/>
        <end position="21"/>
    </location>
</feature>
<keyword evidence="3" id="KW-1185">Reference proteome</keyword>
<sequence>GDDDTTSEDVQGQPAPNIENDGRLTYLLGAPRYNPFMFEGTMFGCKVMTLLDSGSTHNFMDEGLVIKR</sequence>
<accession>A0AA38FFT2</accession>
<evidence type="ECO:0000313" key="3">
    <source>
        <dbReference type="Proteomes" id="UP000824469"/>
    </source>
</evidence>
<evidence type="ECO:0000256" key="1">
    <source>
        <dbReference type="SAM" id="MobiDB-lite"/>
    </source>
</evidence>
<proteinExistence type="predicted"/>
<evidence type="ECO:0000313" key="2">
    <source>
        <dbReference type="EMBL" id="KAH9299756.1"/>
    </source>
</evidence>
<dbReference type="EMBL" id="JAHRHJ020000010">
    <property type="protein sequence ID" value="KAH9299756.1"/>
    <property type="molecule type" value="Genomic_DNA"/>
</dbReference>
<gene>
    <name evidence="2" type="ORF">KI387_031438</name>
</gene>
<protein>
    <submittedName>
        <fullName evidence="2">Uncharacterized protein</fullName>
    </submittedName>
</protein>
<dbReference type="Proteomes" id="UP000824469">
    <property type="component" value="Unassembled WGS sequence"/>
</dbReference>
<feature type="non-terminal residue" evidence="2">
    <location>
        <position position="68"/>
    </location>
</feature>
<comment type="caution">
    <text evidence="2">The sequence shown here is derived from an EMBL/GenBank/DDBJ whole genome shotgun (WGS) entry which is preliminary data.</text>
</comment>
<dbReference type="AlphaFoldDB" id="A0AA38FFT2"/>
<feature type="non-terminal residue" evidence="2">
    <location>
        <position position="1"/>
    </location>
</feature>
<reference evidence="2 3" key="1">
    <citation type="journal article" date="2021" name="Nat. Plants">
        <title>The Taxus genome provides insights into paclitaxel biosynthesis.</title>
        <authorList>
            <person name="Xiong X."/>
            <person name="Gou J."/>
            <person name="Liao Q."/>
            <person name="Li Y."/>
            <person name="Zhou Q."/>
            <person name="Bi G."/>
            <person name="Li C."/>
            <person name="Du R."/>
            <person name="Wang X."/>
            <person name="Sun T."/>
            <person name="Guo L."/>
            <person name="Liang H."/>
            <person name="Lu P."/>
            <person name="Wu Y."/>
            <person name="Zhang Z."/>
            <person name="Ro D.K."/>
            <person name="Shang Y."/>
            <person name="Huang S."/>
            <person name="Yan J."/>
        </authorList>
    </citation>
    <scope>NUCLEOTIDE SEQUENCE [LARGE SCALE GENOMIC DNA]</scope>
    <source>
        <strain evidence="2">Ta-2019</strain>
    </source>
</reference>